<proteinExistence type="predicted"/>
<dbReference type="AlphaFoldDB" id="A0A2Z7ACK1"/>
<organism evidence="1 2">
    <name type="scientific">Dorcoceras hygrometricum</name>
    <dbReference type="NCBI Taxonomy" id="472368"/>
    <lineage>
        <taxon>Eukaryota</taxon>
        <taxon>Viridiplantae</taxon>
        <taxon>Streptophyta</taxon>
        <taxon>Embryophyta</taxon>
        <taxon>Tracheophyta</taxon>
        <taxon>Spermatophyta</taxon>
        <taxon>Magnoliopsida</taxon>
        <taxon>eudicotyledons</taxon>
        <taxon>Gunneridae</taxon>
        <taxon>Pentapetalae</taxon>
        <taxon>asterids</taxon>
        <taxon>lamiids</taxon>
        <taxon>Lamiales</taxon>
        <taxon>Gesneriaceae</taxon>
        <taxon>Didymocarpoideae</taxon>
        <taxon>Trichosporeae</taxon>
        <taxon>Loxocarpinae</taxon>
        <taxon>Dorcoceras</taxon>
    </lineage>
</organism>
<name>A0A2Z7ACK1_9LAMI</name>
<keyword evidence="2" id="KW-1185">Reference proteome</keyword>
<dbReference type="Proteomes" id="UP000250235">
    <property type="component" value="Unassembled WGS sequence"/>
</dbReference>
<reference evidence="1 2" key="1">
    <citation type="journal article" date="2015" name="Proc. Natl. Acad. Sci. U.S.A.">
        <title>The resurrection genome of Boea hygrometrica: A blueprint for survival of dehydration.</title>
        <authorList>
            <person name="Xiao L."/>
            <person name="Yang G."/>
            <person name="Zhang L."/>
            <person name="Yang X."/>
            <person name="Zhao S."/>
            <person name="Ji Z."/>
            <person name="Zhou Q."/>
            <person name="Hu M."/>
            <person name="Wang Y."/>
            <person name="Chen M."/>
            <person name="Xu Y."/>
            <person name="Jin H."/>
            <person name="Xiao X."/>
            <person name="Hu G."/>
            <person name="Bao F."/>
            <person name="Hu Y."/>
            <person name="Wan P."/>
            <person name="Li L."/>
            <person name="Deng X."/>
            <person name="Kuang T."/>
            <person name="Xiang C."/>
            <person name="Zhu J.K."/>
            <person name="Oliver M.J."/>
            <person name="He Y."/>
        </authorList>
    </citation>
    <scope>NUCLEOTIDE SEQUENCE [LARGE SCALE GENOMIC DNA]</scope>
    <source>
        <strain evidence="2">cv. XS01</strain>
    </source>
</reference>
<evidence type="ECO:0000313" key="2">
    <source>
        <dbReference type="Proteomes" id="UP000250235"/>
    </source>
</evidence>
<dbReference type="EMBL" id="KV016709">
    <property type="protein sequence ID" value="KZV19323.1"/>
    <property type="molecule type" value="Genomic_DNA"/>
</dbReference>
<sequence length="151" mass="16782">MDPPNSISTQGIPWFIYSILNIYNWTRNGDLPANAPLDPTGLPEDPAKANTDQAAQKDVAQMQGISCSAFQKSTSILKRNLLAANTQSRDLTRKQHVLVNLLVLTADVEALSAVAFRDQLLVVLELLDSRRQPRDAAAKLIMMRRRFDVPL</sequence>
<accession>A0A2Z7ACK1</accession>
<protein>
    <submittedName>
        <fullName evidence="1">Beta-amyrin synthase-like</fullName>
    </submittedName>
</protein>
<evidence type="ECO:0000313" key="1">
    <source>
        <dbReference type="EMBL" id="KZV19323.1"/>
    </source>
</evidence>
<gene>
    <name evidence="1" type="ORF">F511_20498</name>
</gene>